<dbReference type="OrthoDB" id="7065744at2"/>
<protein>
    <submittedName>
        <fullName evidence="2">DUF333 domain-containing protein</fullName>
    </submittedName>
</protein>
<dbReference type="Proteomes" id="UP000219788">
    <property type="component" value="Unassembled WGS sequence"/>
</dbReference>
<dbReference type="PROSITE" id="PS51257">
    <property type="entry name" value="PROKAR_LIPOPROTEIN"/>
    <property type="match status" value="1"/>
</dbReference>
<proteinExistence type="predicted"/>
<dbReference type="EMBL" id="PDDV01000013">
    <property type="protein sequence ID" value="PEH72768.1"/>
    <property type="molecule type" value="Genomic_DNA"/>
</dbReference>
<dbReference type="Pfam" id="PF03891">
    <property type="entry name" value="DUF333"/>
    <property type="match status" value="1"/>
</dbReference>
<reference evidence="3" key="1">
    <citation type="submission" date="2017-09" db="EMBL/GenBank/DDBJ databases">
        <title>FDA dAtabase for Regulatory Grade micrObial Sequences (FDA-ARGOS): Supporting development and validation of Infectious Disease Dx tests.</title>
        <authorList>
            <person name="Goldberg B."/>
            <person name="Campos J."/>
            <person name="Tallon L."/>
            <person name="Sadzewicz L."/>
            <person name="Ott S."/>
            <person name="Zhao X."/>
            <person name="Nagaraj S."/>
            <person name="Vavikolanu K."/>
            <person name="Aluvathingal J."/>
            <person name="Nadendla S."/>
            <person name="Geyer C."/>
            <person name="Sichtig H."/>
        </authorList>
    </citation>
    <scope>NUCLEOTIDE SEQUENCE [LARGE SCALE GENOMIC DNA]</scope>
    <source>
        <strain evidence="3">FDAARGOS_370</strain>
    </source>
</reference>
<keyword evidence="1" id="KW-0732">Signal</keyword>
<dbReference type="RefSeq" id="WP_005285898.1">
    <property type="nucleotide sequence ID" value="NZ_AP028090.1"/>
</dbReference>
<evidence type="ECO:0000256" key="1">
    <source>
        <dbReference type="SAM" id="SignalP"/>
    </source>
</evidence>
<feature type="signal peptide" evidence="1">
    <location>
        <begin position="1"/>
        <end position="19"/>
    </location>
</feature>
<comment type="caution">
    <text evidence="2">The sequence shown here is derived from an EMBL/GenBank/DDBJ whole genome shotgun (WGS) entry which is preliminary data.</text>
</comment>
<name>A0A2A7U3B5_EDWTA</name>
<dbReference type="GeneID" id="93124063"/>
<gene>
    <name evidence="2" type="ORF">CRM76_12920</name>
</gene>
<sequence length="84" mass="8281">MRGGVFGAALLALALTGCADEAAEQTAKASPRIAASAALSEGCALVGGEIALAHQLDGSALVQCQLPDGKRCSERGVISGNCPN</sequence>
<feature type="chain" id="PRO_5030043652" evidence="1">
    <location>
        <begin position="20"/>
        <end position="84"/>
    </location>
</feature>
<accession>A0A2A7U3B5</accession>
<evidence type="ECO:0000313" key="2">
    <source>
        <dbReference type="EMBL" id="PEH72768.1"/>
    </source>
</evidence>
<dbReference type="AlphaFoldDB" id="A0A2A7U3B5"/>
<dbReference type="InterPro" id="IPR005590">
    <property type="entry name" value="DUF333"/>
</dbReference>
<organism evidence="2 3">
    <name type="scientific">Edwardsiella tarda</name>
    <dbReference type="NCBI Taxonomy" id="636"/>
    <lineage>
        <taxon>Bacteria</taxon>
        <taxon>Pseudomonadati</taxon>
        <taxon>Pseudomonadota</taxon>
        <taxon>Gammaproteobacteria</taxon>
        <taxon>Enterobacterales</taxon>
        <taxon>Hafniaceae</taxon>
        <taxon>Edwardsiella</taxon>
    </lineage>
</organism>
<evidence type="ECO:0000313" key="3">
    <source>
        <dbReference type="Proteomes" id="UP000219788"/>
    </source>
</evidence>